<evidence type="ECO:0000313" key="8">
    <source>
        <dbReference type="Proteomes" id="UP001066276"/>
    </source>
</evidence>
<keyword evidence="8" id="KW-1185">Reference proteome</keyword>
<evidence type="ECO:0000256" key="4">
    <source>
        <dbReference type="PROSITE-ProRule" id="PRU00089"/>
    </source>
</evidence>
<evidence type="ECO:0000256" key="3">
    <source>
        <dbReference type="ARBA" id="ARBA00023163"/>
    </source>
</evidence>
<dbReference type="InterPro" id="IPR001766">
    <property type="entry name" value="Fork_head_dom"/>
</dbReference>
<dbReference type="GO" id="GO:0001228">
    <property type="term" value="F:DNA-binding transcription activator activity, RNA polymerase II-specific"/>
    <property type="evidence" value="ECO:0007669"/>
    <property type="project" value="TreeGrafter"/>
</dbReference>
<evidence type="ECO:0000313" key="7">
    <source>
        <dbReference type="EMBL" id="KAJ1195066.1"/>
    </source>
</evidence>
<dbReference type="InterPro" id="IPR036388">
    <property type="entry name" value="WH-like_DNA-bd_sf"/>
</dbReference>
<comment type="caution">
    <text evidence="7">The sequence shown here is derived from an EMBL/GenBank/DDBJ whole genome shotgun (WGS) entry which is preliminary data.</text>
</comment>
<dbReference type="SMART" id="SM00339">
    <property type="entry name" value="FH"/>
    <property type="match status" value="1"/>
</dbReference>
<gene>
    <name evidence="7" type="ORF">NDU88_004349</name>
</gene>
<protein>
    <recommendedName>
        <fullName evidence="6">Fork-head domain-containing protein</fullName>
    </recommendedName>
</protein>
<evidence type="ECO:0000256" key="2">
    <source>
        <dbReference type="ARBA" id="ARBA00023125"/>
    </source>
</evidence>
<keyword evidence="3" id="KW-0804">Transcription</keyword>
<evidence type="ECO:0000256" key="1">
    <source>
        <dbReference type="ARBA" id="ARBA00023015"/>
    </source>
</evidence>
<accession>A0AAV7V2R4</accession>
<dbReference type="EMBL" id="JANPWB010000004">
    <property type="protein sequence ID" value="KAJ1195066.1"/>
    <property type="molecule type" value="Genomic_DNA"/>
</dbReference>
<feature type="region of interest" description="Disordered" evidence="5">
    <location>
        <begin position="259"/>
        <end position="337"/>
    </location>
</feature>
<feature type="region of interest" description="Disordered" evidence="5">
    <location>
        <begin position="139"/>
        <end position="164"/>
    </location>
</feature>
<dbReference type="PROSITE" id="PS50039">
    <property type="entry name" value="FORK_HEAD_3"/>
    <property type="match status" value="1"/>
</dbReference>
<evidence type="ECO:0000259" key="6">
    <source>
        <dbReference type="PROSITE" id="PS50039"/>
    </source>
</evidence>
<keyword evidence="1" id="KW-0805">Transcription regulation</keyword>
<feature type="domain" description="Fork-head" evidence="6">
    <location>
        <begin position="52"/>
        <end position="80"/>
    </location>
</feature>
<reference evidence="7" key="1">
    <citation type="journal article" date="2022" name="bioRxiv">
        <title>Sequencing and chromosome-scale assembly of the giantPleurodeles waltlgenome.</title>
        <authorList>
            <person name="Brown T."/>
            <person name="Elewa A."/>
            <person name="Iarovenko S."/>
            <person name="Subramanian E."/>
            <person name="Araus A.J."/>
            <person name="Petzold A."/>
            <person name="Susuki M."/>
            <person name="Suzuki K.-i.T."/>
            <person name="Hayashi T."/>
            <person name="Toyoda A."/>
            <person name="Oliveira C."/>
            <person name="Osipova E."/>
            <person name="Leigh N.D."/>
            <person name="Simon A."/>
            <person name="Yun M.H."/>
        </authorList>
    </citation>
    <scope>NUCLEOTIDE SEQUENCE</scope>
    <source>
        <strain evidence="7">20211129_DDA</strain>
        <tissue evidence="7">Liver</tissue>
    </source>
</reference>
<dbReference type="PANTHER" id="PTHR47316">
    <property type="entry name" value="FORKHEAD BOX PROTEIN H1"/>
    <property type="match status" value="1"/>
</dbReference>
<dbReference type="SUPFAM" id="SSF46785">
    <property type="entry name" value="Winged helix' DNA-binding domain"/>
    <property type="match status" value="1"/>
</dbReference>
<name>A0AAV7V2R4_PLEWA</name>
<keyword evidence="2 4" id="KW-0238">DNA-binding</keyword>
<dbReference type="AlphaFoldDB" id="A0AAV7V2R4"/>
<proteinExistence type="predicted"/>
<dbReference type="InterPro" id="IPR052327">
    <property type="entry name" value="Activin_resp_transcr_regulator"/>
</dbReference>
<dbReference type="PANTHER" id="PTHR47316:SF1">
    <property type="entry name" value="FORKHEAD BOX PROTEIN H1"/>
    <property type="match status" value="1"/>
</dbReference>
<sequence length="451" mass="50462">MERDITPVKQEVLGPEEGTPVRSWAAVRGDVCPREDGDKGGAKRKNYRRHAKPPYSYLAMIALVIQNSPEKRLTLSQVLKDPRKPQSKGNYWTVDVSRIPLDALKLQNTAIARRDRNILAQDLTPYILQGQSHRAPIAADEPYPEHGDIRPPRQQPKKTESCAARDKRDILQGAPGPKFDSSFMIDSLLKDEEKKDTHRNTTWLEKFHQQVQYFSNNQMPQFHSQQSAASSALSLKLTTSPHGARTYYTLSPSCTPLFPSNTPTHPRTLSSSSSTSNLSTISASSDEERELMDEKKKPQVHVPPAKYPRKEKARESVSSSSEPEFTGDQEPSRPRMSWELPTSYTKCVPPNAMAPPSKHPILAFPILPFYSYMPMACIAPAYLGLMPPPASHGPPIHRLSAPADLDIMLKTVPPNKSVFDVMTSHPGDILQPVYFSHSLSQSNIPVIYRPF</sequence>
<feature type="compositionally biased region" description="Low complexity" evidence="5">
    <location>
        <begin position="268"/>
        <end position="284"/>
    </location>
</feature>
<dbReference type="GO" id="GO:0007179">
    <property type="term" value="P:transforming growth factor beta receptor signaling pathway"/>
    <property type="evidence" value="ECO:0007669"/>
    <property type="project" value="TreeGrafter"/>
</dbReference>
<feature type="DNA-binding region" description="Fork-head" evidence="4">
    <location>
        <begin position="52"/>
        <end position="80"/>
    </location>
</feature>
<comment type="subcellular location">
    <subcellularLocation>
        <location evidence="4">Nucleus</location>
    </subcellularLocation>
</comment>
<dbReference type="Proteomes" id="UP001066276">
    <property type="component" value="Chromosome 2_2"/>
</dbReference>
<feature type="compositionally biased region" description="Basic and acidic residues" evidence="5">
    <location>
        <begin position="143"/>
        <end position="164"/>
    </location>
</feature>
<dbReference type="GO" id="GO:0000976">
    <property type="term" value="F:transcription cis-regulatory region binding"/>
    <property type="evidence" value="ECO:0007669"/>
    <property type="project" value="TreeGrafter"/>
</dbReference>
<dbReference type="GO" id="GO:0032444">
    <property type="term" value="C:activin responsive factor complex"/>
    <property type="evidence" value="ECO:0007669"/>
    <property type="project" value="TreeGrafter"/>
</dbReference>
<organism evidence="7 8">
    <name type="scientific">Pleurodeles waltl</name>
    <name type="common">Iberian ribbed newt</name>
    <dbReference type="NCBI Taxonomy" id="8319"/>
    <lineage>
        <taxon>Eukaryota</taxon>
        <taxon>Metazoa</taxon>
        <taxon>Chordata</taxon>
        <taxon>Craniata</taxon>
        <taxon>Vertebrata</taxon>
        <taxon>Euteleostomi</taxon>
        <taxon>Amphibia</taxon>
        <taxon>Batrachia</taxon>
        <taxon>Caudata</taxon>
        <taxon>Salamandroidea</taxon>
        <taxon>Salamandridae</taxon>
        <taxon>Pleurodelinae</taxon>
        <taxon>Pleurodeles</taxon>
    </lineage>
</organism>
<feature type="region of interest" description="Disordered" evidence="5">
    <location>
        <begin position="1"/>
        <end position="20"/>
    </location>
</feature>
<keyword evidence="4" id="KW-0539">Nucleus</keyword>
<evidence type="ECO:0000256" key="5">
    <source>
        <dbReference type="SAM" id="MobiDB-lite"/>
    </source>
</evidence>
<dbReference type="InterPro" id="IPR036390">
    <property type="entry name" value="WH_DNA-bd_sf"/>
</dbReference>
<dbReference type="Gene3D" id="1.10.10.10">
    <property type="entry name" value="Winged helix-like DNA-binding domain superfamily/Winged helix DNA-binding domain"/>
    <property type="match status" value="1"/>
</dbReference>